<proteinExistence type="predicted"/>
<evidence type="ECO:0000313" key="3">
    <source>
        <dbReference type="Proteomes" id="UP000017148"/>
    </source>
</evidence>
<dbReference type="CDD" id="cd00755">
    <property type="entry name" value="YgdL_like"/>
    <property type="match status" value="1"/>
</dbReference>
<feature type="domain" description="THIF-type NAD/FAD binding fold" evidence="1">
    <location>
        <begin position="7"/>
        <end position="158"/>
    </location>
</feature>
<dbReference type="eggNOG" id="COG1179">
    <property type="taxonomic scope" value="Bacteria"/>
</dbReference>
<dbReference type="PANTHER" id="PTHR43267">
    <property type="entry name" value="TRNA THREONYLCARBAMOYLADENOSINE DEHYDRATASE"/>
    <property type="match status" value="1"/>
</dbReference>
<gene>
    <name evidence="2" type="ORF">CALK_1814</name>
</gene>
<evidence type="ECO:0000259" key="1">
    <source>
        <dbReference type="Pfam" id="PF00899"/>
    </source>
</evidence>
<organism evidence="2 3">
    <name type="scientific">Chitinivibrio alkaliphilus ACht1</name>
    <dbReference type="NCBI Taxonomy" id="1313304"/>
    <lineage>
        <taxon>Bacteria</taxon>
        <taxon>Pseudomonadati</taxon>
        <taxon>Fibrobacterota</taxon>
        <taxon>Chitinivibrionia</taxon>
        <taxon>Chitinivibrionales</taxon>
        <taxon>Chitinivibrionaceae</taxon>
        <taxon>Chitinivibrio</taxon>
    </lineage>
</organism>
<sequence>MIPSQFNRSVRAMGEAAFAQLQKTRVILFGTGGVGSWCAEALIRTGIGHITLVDSDVVEPSNINRQIPATPTTIGQSKAQTLSLRLKEIAPAAEVHHRMERYTPDSAPQFPLSDYHYIIDAIDSVPDKIHLIRESLASEATLLSSMGAALKKDPSRIRLSTMKKTHGCPLAKVVRKQLRAQRIPLDFTVVFSDEPGKNMETSLEESGNGSLVHITGIFGFTLAGALITNCVGGSYETDHN</sequence>
<dbReference type="Proteomes" id="UP000017148">
    <property type="component" value="Unassembled WGS sequence"/>
</dbReference>
<dbReference type="AlphaFoldDB" id="U7DA75"/>
<protein>
    <submittedName>
        <fullName evidence="2">ThiF family protein</fullName>
    </submittedName>
</protein>
<dbReference type="InterPro" id="IPR035985">
    <property type="entry name" value="Ubiquitin-activating_enz"/>
</dbReference>
<dbReference type="OrthoDB" id="9804150at2"/>
<dbReference type="SUPFAM" id="SSF69572">
    <property type="entry name" value="Activating enzymes of the ubiquitin-like proteins"/>
    <property type="match status" value="1"/>
</dbReference>
<dbReference type="GO" id="GO:0061503">
    <property type="term" value="F:tRNA threonylcarbamoyladenosine dehydratase"/>
    <property type="evidence" value="ECO:0007669"/>
    <property type="project" value="TreeGrafter"/>
</dbReference>
<dbReference type="InterPro" id="IPR000594">
    <property type="entry name" value="ThiF_NAD_FAD-bd"/>
</dbReference>
<evidence type="ECO:0000313" key="2">
    <source>
        <dbReference type="EMBL" id="ERP31325.1"/>
    </source>
</evidence>
<reference evidence="2 3" key="1">
    <citation type="journal article" date="2013" name="Environ. Microbiol.">
        <title>Genome analysis of Chitinivibrio alkaliphilus gen. nov., sp. nov., a novel extremely haloalkaliphilic anaerobic chitinolytic bacterium from the candidate phylum Termite Group 3.</title>
        <authorList>
            <person name="Sorokin D.Y."/>
            <person name="Gumerov V.M."/>
            <person name="Rakitin A.L."/>
            <person name="Beletsky A.V."/>
            <person name="Damste J.S."/>
            <person name="Muyzer G."/>
            <person name="Mardanov A.V."/>
            <person name="Ravin N.V."/>
        </authorList>
    </citation>
    <scope>NUCLEOTIDE SEQUENCE [LARGE SCALE GENOMIC DNA]</scope>
    <source>
        <strain evidence="2 3">ACht1</strain>
    </source>
</reference>
<name>U7DA75_9BACT</name>
<dbReference type="EMBL" id="ASJR01000015">
    <property type="protein sequence ID" value="ERP31325.1"/>
    <property type="molecule type" value="Genomic_DNA"/>
</dbReference>
<comment type="caution">
    <text evidence="2">The sequence shown here is derived from an EMBL/GenBank/DDBJ whole genome shotgun (WGS) entry which is preliminary data.</text>
</comment>
<keyword evidence="3" id="KW-1185">Reference proteome</keyword>
<dbReference type="Gene3D" id="3.40.50.720">
    <property type="entry name" value="NAD(P)-binding Rossmann-like Domain"/>
    <property type="match status" value="1"/>
</dbReference>
<dbReference type="RefSeq" id="WP_022637248.1">
    <property type="nucleotide sequence ID" value="NZ_ASJR01000015.1"/>
</dbReference>
<dbReference type="InterPro" id="IPR045886">
    <property type="entry name" value="ThiF/MoeB/HesA"/>
</dbReference>
<dbReference type="STRING" id="1313304.CALK_1814"/>
<dbReference type="Pfam" id="PF00899">
    <property type="entry name" value="ThiF"/>
    <property type="match status" value="1"/>
</dbReference>
<accession>U7DA75</accession>
<dbReference type="GO" id="GO:0061504">
    <property type="term" value="P:cyclic threonylcarbamoyladenosine biosynthetic process"/>
    <property type="evidence" value="ECO:0007669"/>
    <property type="project" value="TreeGrafter"/>
</dbReference>
<dbReference type="GO" id="GO:0008641">
    <property type="term" value="F:ubiquitin-like modifier activating enzyme activity"/>
    <property type="evidence" value="ECO:0007669"/>
    <property type="project" value="InterPro"/>
</dbReference>
<dbReference type="PANTHER" id="PTHR43267:SF1">
    <property type="entry name" value="TRNA THREONYLCARBAMOYLADENOSINE DEHYDRATASE"/>
    <property type="match status" value="1"/>
</dbReference>